<evidence type="ECO:0000313" key="3">
    <source>
        <dbReference type="EMBL" id="AIF41858.1"/>
    </source>
</evidence>
<dbReference type="Gene3D" id="2.20.140.10">
    <property type="entry name" value="WGR domain"/>
    <property type="match status" value="1"/>
</dbReference>
<dbReference type="AlphaFoldDB" id="A0A075JNX5"/>
<dbReference type="PROSITE" id="PS51977">
    <property type="entry name" value="WGR"/>
    <property type="match status" value="1"/>
</dbReference>
<feature type="region of interest" description="Disordered" evidence="1">
    <location>
        <begin position="69"/>
        <end position="118"/>
    </location>
</feature>
<feature type="domain" description="WGR" evidence="2">
    <location>
        <begin position="1"/>
        <end position="78"/>
    </location>
</feature>
<dbReference type="InterPro" id="IPR025406">
    <property type="entry name" value="DUF4132"/>
</dbReference>
<proteinExistence type="predicted"/>
<evidence type="ECO:0000259" key="2">
    <source>
        <dbReference type="PROSITE" id="PS51977"/>
    </source>
</evidence>
<dbReference type="CDD" id="cd07996">
    <property type="entry name" value="WGR_MMR_like"/>
    <property type="match status" value="1"/>
</dbReference>
<dbReference type="GeneID" id="41842162"/>
<dbReference type="KEGG" id="dni:HX89_14165"/>
<dbReference type="Proteomes" id="UP000027986">
    <property type="component" value="Chromosome"/>
</dbReference>
<evidence type="ECO:0000313" key="4">
    <source>
        <dbReference type="Proteomes" id="UP000027986"/>
    </source>
</evidence>
<dbReference type="OrthoDB" id="4554725at2"/>
<gene>
    <name evidence="3" type="ORF">HX89_14165</name>
</gene>
<dbReference type="EMBL" id="CP008889">
    <property type="protein sequence ID" value="AIF41858.1"/>
    <property type="molecule type" value="Genomic_DNA"/>
</dbReference>
<protein>
    <recommendedName>
        <fullName evidence="2">WGR domain-containing protein</fullName>
    </recommendedName>
</protein>
<dbReference type="Pfam" id="PF05406">
    <property type="entry name" value="WGR"/>
    <property type="match status" value="1"/>
</dbReference>
<dbReference type="InterPro" id="IPR049809">
    <property type="entry name" value="YehF/YfeS-like_WGR"/>
</dbReference>
<dbReference type="eggNOG" id="COG3831">
    <property type="taxonomic scope" value="Bacteria"/>
</dbReference>
<feature type="compositionally biased region" description="Low complexity" evidence="1">
    <location>
        <begin position="101"/>
        <end position="117"/>
    </location>
</feature>
<name>A0A075JNX5_9MICO</name>
<accession>A0A075JNX5</accession>
<dbReference type="HOGENOM" id="CLU_011322_0_0_11"/>
<reference evidence="3 4" key="1">
    <citation type="submission" date="2014-07" db="EMBL/GenBank/DDBJ databases">
        <title>Genome Sequencing of Dermacoccus nishinomiyaensis.</title>
        <authorList>
            <person name="Hong K.W."/>
            <person name="Chan K.G."/>
        </authorList>
    </citation>
    <scope>NUCLEOTIDE SEQUENCE [LARGE SCALE GENOMIC DNA]</scope>
    <source>
        <strain evidence="3 4">M25</strain>
    </source>
</reference>
<evidence type="ECO:0000256" key="1">
    <source>
        <dbReference type="SAM" id="MobiDB-lite"/>
    </source>
</evidence>
<organism evidence="3 4">
    <name type="scientific">Dermacoccus nishinomiyaensis</name>
    <dbReference type="NCBI Taxonomy" id="1274"/>
    <lineage>
        <taxon>Bacteria</taxon>
        <taxon>Bacillati</taxon>
        <taxon>Actinomycetota</taxon>
        <taxon>Actinomycetes</taxon>
        <taxon>Micrococcales</taxon>
        <taxon>Dermacoccaceae</taxon>
        <taxon>Dermacoccus</taxon>
    </lineage>
</organism>
<sequence length="989" mass="104051">MKQTLTLTAGSSNKFWSVETTGCDVTVRYGRNGTKGVSKTTRFATPAEAEAAAVKQRDAKIAKGYEPVDAGAGVGGHPAAGDRTASVPSDDVTPVSPLPPAVEASAPAAPDTSSAPTVFDAADRDDIGLIGTSPFTDGYRIENIPVAAFSNEAADVDAERARFESIAHGVGLQSWNIKSAAWVFDEAPFVDVPPVAVAEAWQMWLFSDPLPNREASAALEDVLTPVLAALNGVEWVLDQKNASTLGAFASRALMPLASDELASAIAARASEPLPPVMVAYDSSPSDDFVHAAILRPGDTEVIAALDAWNPRDHAHGNPSVHDHLGHLLLYPTVPQRVAAFRRWGLEFAQDTKTTTLSAWIHATGREGLTCILDSLEAGSAPFAEGLVELAGAMLTGPGAAAFFIDALTRNGAPAARAWLTRHLGSAARADLDRAGAEALAPFLRELSPTALTGARRHAAPQVARVIDAIADDRALPDVACPQLSETLDAVGASATPTLRQLVTRLPRLRVGEGALGTDETARLLAALAQGLDAPERASLAGALEVLDTASADAFATALLGAWLSSGGPAKSSWMLTEGARLGDLRHVAVLAPLVERWGTTKAARAKQGIDALGANGSDAALSHLLAVTTGRGKPALRAHAKTRMDEAAAARGLDRCQLADRVTPTFGLDAGPRVFSYGERRFAASLDASAKVTVTEIDADDAPVGAPRTALPPARAGEDAEQVRAVKADFSLFKKELTKAVATQAKRYESAMMSGYRWLMRDVVDHIVGHPVLGPVAAQIVWARYEFGIVTATFRFVGGETMDVDGGRVEVPQDAEVGVVHAVELTPQQRDAWILTMLTAGGAAPFQQCERPIFTLTEEGAENVQLPGVPTREIAATSLVGLLARHGFERGPSVDAGLAFQYGLRAESADLTILITHGGIPTSAPHEHPPIRILNVVPVRGLLDPRELDEPEAFGERLVPWKHVPASVTSEVLAMLDATLATAPDEERS</sequence>
<dbReference type="SMART" id="SM00773">
    <property type="entry name" value="WGR"/>
    <property type="match status" value="1"/>
</dbReference>
<dbReference type="InterPro" id="IPR008893">
    <property type="entry name" value="WGR_domain"/>
</dbReference>
<dbReference type="RefSeq" id="WP_038569896.1">
    <property type="nucleotide sequence ID" value="NZ_CP008889.1"/>
</dbReference>
<dbReference type="Pfam" id="PF13569">
    <property type="entry name" value="DUF4132"/>
    <property type="match status" value="1"/>
</dbReference>
<keyword evidence="4" id="KW-1185">Reference proteome</keyword>